<dbReference type="InterPro" id="IPR003251">
    <property type="entry name" value="Rr_diiron-bd_dom"/>
</dbReference>
<feature type="domain" description="Rubrerythrin diiron-binding" evidence="1">
    <location>
        <begin position="8"/>
        <end position="140"/>
    </location>
</feature>
<dbReference type="Gene3D" id="1.20.1260.10">
    <property type="match status" value="1"/>
</dbReference>
<dbReference type="InterPro" id="IPR012347">
    <property type="entry name" value="Ferritin-like"/>
</dbReference>
<reference evidence="2" key="1">
    <citation type="submission" date="2022-04" db="EMBL/GenBank/DDBJ databases">
        <title>Desulfatitalea alkaliphila sp. nov., a novel anaerobic sulfate-reducing bacterium isolated from terrestrial mud volcano, Taman Peninsula, Russia.</title>
        <authorList>
            <person name="Khomyakova M.A."/>
            <person name="Merkel A.Y."/>
            <person name="Slobodkin A.I."/>
        </authorList>
    </citation>
    <scope>NUCLEOTIDE SEQUENCE</scope>
    <source>
        <strain evidence="2">M08but</strain>
    </source>
</reference>
<comment type="caution">
    <text evidence="2">The sequence shown here is derived from an EMBL/GenBank/DDBJ whole genome shotgun (WGS) entry which is preliminary data.</text>
</comment>
<dbReference type="Pfam" id="PF02915">
    <property type="entry name" value="Rubrerythrin"/>
    <property type="match status" value="1"/>
</dbReference>
<dbReference type="PANTHER" id="PTHR33531:SF10">
    <property type="entry name" value="BLR7895 PROTEIN"/>
    <property type="match status" value="1"/>
</dbReference>
<gene>
    <name evidence="2" type="ORF">MRX98_14290</name>
</gene>
<dbReference type="GO" id="GO:0046872">
    <property type="term" value="F:metal ion binding"/>
    <property type="evidence" value="ECO:0007669"/>
    <property type="project" value="InterPro"/>
</dbReference>
<keyword evidence="3" id="KW-1185">Reference proteome</keyword>
<evidence type="ECO:0000259" key="1">
    <source>
        <dbReference type="Pfam" id="PF02915"/>
    </source>
</evidence>
<organism evidence="2 3">
    <name type="scientific">Desulfatitalea alkaliphila</name>
    <dbReference type="NCBI Taxonomy" id="2929485"/>
    <lineage>
        <taxon>Bacteria</taxon>
        <taxon>Pseudomonadati</taxon>
        <taxon>Thermodesulfobacteriota</taxon>
        <taxon>Desulfobacteria</taxon>
        <taxon>Desulfobacterales</taxon>
        <taxon>Desulfosarcinaceae</taxon>
        <taxon>Desulfatitalea</taxon>
    </lineage>
</organism>
<accession>A0AA41UJZ4</accession>
<evidence type="ECO:0000313" key="3">
    <source>
        <dbReference type="Proteomes" id="UP001165427"/>
    </source>
</evidence>
<dbReference type="AlphaFoldDB" id="A0AA41UJZ4"/>
<dbReference type="EMBL" id="JALJRB010000017">
    <property type="protein sequence ID" value="MCJ8501749.1"/>
    <property type="molecule type" value="Genomic_DNA"/>
</dbReference>
<evidence type="ECO:0000313" key="2">
    <source>
        <dbReference type="EMBL" id="MCJ8501749.1"/>
    </source>
</evidence>
<sequence>MDKQTYRDILDDAIEGEIEAQRFYKEVAEKVQSPFLNELFSALADEEGMHRKILEGFREKEDMAIHFPTVLDYHVAETVISSPPLSMDMSPADAIALAMKKEEAAMQRYTRLAEACTDAAQQKVFFELAAMERGHKAKMENAFVDIGYPEVW</sequence>
<dbReference type="CDD" id="cd01045">
    <property type="entry name" value="Ferritin_like_AB"/>
    <property type="match status" value="1"/>
</dbReference>
<dbReference type="GO" id="GO:0016491">
    <property type="term" value="F:oxidoreductase activity"/>
    <property type="evidence" value="ECO:0007669"/>
    <property type="project" value="InterPro"/>
</dbReference>
<dbReference type="SUPFAM" id="SSF47240">
    <property type="entry name" value="Ferritin-like"/>
    <property type="match status" value="1"/>
</dbReference>
<name>A0AA41UJZ4_9BACT</name>
<dbReference type="RefSeq" id="WP_246910825.1">
    <property type="nucleotide sequence ID" value="NZ_JALJRB010000017.1"/>
</dbReference>
<dbReference type="InterPro" id="IPR009078">
    <property type="entry name" value="Ferritin-like_SF"/>
</dbReference>
<dbReference type="Proteomes" id="UP001165427">
    <property type="component" value="Unassembled WGS sequence"/>
</dbReference>
<protein>
    <submittedName>
        <fullName evidence="2">Ferritin family protein</fullName>
    </submittedName>
</protein>
<proteinExistence type="predicted"/>
<dbReference type="PANTHER" id="PTHR33531">
    <property type="entry name" value="RUBRERYTHRIN SUBFAMILY"/>
    <property type="match status" value="1"/>
</dbReference>